<protein>
    <submittedName>
        <fullName evidence="2">Fibronectin type-III domain-containing protein</fullName>
    </submittedName>
</protein>
<proteinExistence type="predicted"/>
<dbReference type="SUPFAM" id="SSF49265">
    <property type="entry name" value="Fibronectin type III"/>
    <property type="match status" value="1"/>
</dbReference>
<dbReference type="AlphaFoldDB" id="A0A914RZ63"/>
<evidence type="ECO:0000313" key="1">
    <source>
        <dbReference type="Proteomes" id="UP000887564"/>
    </source>
</evidence>
<evidence type="ECO:0000313" key="2">
    <source>
        <dbReference type="WBParaSite" id="PEQ_0001142701-mRNA-1"/>
    </source>
</evidence>
<reference evidence="2" key="1">
    <citation type="submission" date="2022-11" db="UniProtKB">
        <authorList>
            <consortium name="WormBaseParasite"/>
        </authorList>
    </citation>
    <scope>IDENTIFICATION</scope>
</reference>
<accession>A0A914RZ63</accession>
<sequence>MNATAESVMLKWEPPLYVDEGRRYWYTLSYKTRTPQGFNNPLTVIDFINTPSKTLINFILGSFRRFVSSKIVSAVDCLEPCTVPQSLRLDARSHTTPELVGRSVLLSSGSYVIQFSQEPAPQFRYWKRYRCGNSKRFTITDLAPDTRSTPRRLLEMNTRKFLLTKQWWYDDEDNSQMIRPLIPLHAMDIAGSDVASTLSAIR</sequence>
<dbReference type="Proteomes" id="UP000887564">
    <property type="component" value="Unplaced"/>
</dbReference>
<keyword evidence="1" id="KW-1185">Reference proteome</keyword>
<name>A0A914RZ63_PAREQ</name>
<organism evidence="1 2">
    <name type="scientific">Parascaris equorum</name>
    <name type="common">Equine roundworm</name>
    <dbReference type="NCBI Taxonomy" id="6256"/>
    <lineage>
        <taxon>Eukaryota</taxon>
        <taxon>Metazoa</taxon>
        <taxon>Ecdysozoa</taxon>
        <taxon>Nematoda</taxon>
        <taxon>Chromadorea</taxon>
        <taxon>Rhabditida</taxon>
        <taxon>Spirurina</taxon>
        <taxon>Ascaridomorpha</taxon>
        <taxon>Ascaridoidea</taxon>
        <taxon>Ascarididae</taxon>
        <taxon>Parascaris</taxon>
    </lineage>
</organism>
<dbReference type="InterPro" id="IPR036116">
    <property type="entry name" value="FN3_sf"/>
</dbReference>
<dbReference type="WBParaSite" id="PEQ_0001142701-mRNA-1">
    <property type="protein sequence ID" value="PEQ_0001142701-mRNA-1"/>
    <property type="gene ID" value="PEQ_0001142701"/>
</dbReference>